<reference evidence="3" key="1">
    <citation type="submission" date="2023-07" db="EMBL/GenBank/DDBJ databases">
        <authorList>
            <consortium name="AG Swart"/>
            <person name="Singh M."/>
            <person name="Singh A."/>
            <person name="Seah K."/>
            <person name="Emmerich C."/>
        </authorList>
    </citation>
    <scope>NUCLEOTIDE SEQUENCE</scope>
    <source>
        <strain evidence="3">DP1</strain>
    </source>
</reference>
<evidence type="ECO:0000313" key="4">
    <source>
        <dbReference type="Proteomes" id="UP001295684"/>
    </source>
</evidence>
<comment type="caution">
    <text evidence="3">The sequence shown here is derived from an EMBL/GenBank/DDBJ whole genome shotgun (WGS) entry which is preliminary data.</text>
</comment>
<keyword evidence="2" id="KW-1133">Transmembrane helix</keyword>
<feature type="region of interest" description="Disordered" evidence="1">
    <location>
        <begin position="311"/>
        <end position="335"/>
    </location>
</feature>
<proteinExistence type="predicted"/>
<dbReference type="EMBL" id="CAMPGE010027755">
    <property type="protein sequence ID" value="CAI2385360.1"/>
    <property type="molecule type" value="Genomic_DNA"/>
</dbReference>
<organism evidence="3 4">
    <name type="scientific">Euplotes crassus</name>
    <dbReference type="NCBI Taxonomy" id="5936"/>
    <lineage>
        <taxon>Eukaryota</taxon>
        <taxon>Sar</taxon>
        <taxon>Alveolata</taxon>
        <taxon>Ciliophora</taxon>
        <taxon>Intramacronucleata</taxon>
        <taxon>Spirotrichea</taxon>
        <taxon>Hypotrichia</taxon>
        <taxon>Euplotida</taxon>
        <taxon>Euplotidae</taxon>
        <taxon>Moneuplotes</taxon>
    </lineage>
</organism>
<feature type="transmembrane region" description="Helical" evidence="2">
    <location>
        <begin position="555"/>
        <end position="573"/>
    </location>
</feature>
<keyword evidence="4" id="KW-1185">Reference proteome</keyword>
<evidence type="ECO:0000256" key="1">
    <source>
        <dbReference type="SAM" id="MobiDB-lite"/>
    </source>
</evidence>
<feature type="transmembrane region" description="Helical" evidence="2">
    <location>
        <begin position="434"/>
        <end position="460"/>
    </location>
</feature>
<gene>
    <name evidence="3" type="ORF">ECRASSUSDP1_LOCUS26917</name>
</gene>
<feature type="region of interest" description="Disordered" evidence="1">
    <location>
        <begin position="12"/>
        <end position="56"/>
    </location>
</feature>
<feature type="transmembrane region" description="Helical" evidence="2">
    <location>
        <begin position="163"/>
        <end position="188"/>
    </location>
</feature>
<keyword evidence="2" id="KW-0472">Membrane</keyword>
<keyword evidence="2" id="KW-0812">Transmembrane</keyword>
<dbReference type="AlphaFoldDB" id="A0AAD1Y6P1"/>
<feature type="transmembrane region" description="Helical" evidence="2">
    <location>
        <begin position="200"/>
        <end position="220"/>
    </location>
</feature>
<evidence type="ECO:0000313" key="3">
    <source>
        <dbReference type="EMBL" id="CAI2385360.1"/>
    </source>
</evidence>
<feature type="compositionally biased region" description="Basic and acidic residues" evidence="1">
    <location>
        <begin position="40"/>
        <end position="56"/>
    </location>
</feature>
<feature type="transmembrane region" description="Helical" evidence="2">
    <location>
        <begin position="396"/>
        <end position="414"/>
    </location>
</feature>
<dbReference type="Proteomes" id="UP001295684">
    <property type="component" value="Unassembled WGS sequence"/>
</dbReference>
<sequence>MNSSIPSFEKAFGENGRYYDSPDNSRKRVVTSEMQDLSEIDDHRSNEEVKDSKSRFDSIERIEEKDNFESSMIQDDKPKSNLKMVRKVFHKERDKNVPNIMERIGRNFVQKVVNISDYEVIFKPKIFFKILFYHILYFSTCYMGSLIIALIEGYNFTSNMYFLGCKSMVAGVQMMQSMAFISILVLYFVLGSKYFTGPDIFFPVVTILTRSMIIAIRYAFISNTRYSLMKSKQTFEWVSQDLILMSWQKLNSSALSREIEASRYRIKYEEKKFYFRFITPINKEYHEKLTDQSLEVKDVIKAMKKDLKDKKQQEKLEKAKKKQEKKQVQNNVQENTPAKKVNPLSIFGLKPKTQTEEKVEVQREETKLVMNGNNAPIDQEYHGEAILRHISILNQYVTGATMLPIYITIGRMMLYFANIGLNYKNLSSFTGVDAYILLCMVFLSITMHMFNLLFISYGLVDFRRKFFYQKVLSWFINPDRSLYQSKIDKDIPVIDITDPNNLKRWMTLRKITLDLGLKYTYRAFLYSSIFIGMYGLIALFFTLVFFGFLKYEIPLPVFVLGYYDVFLICGIMIQMIKVGADVNCCFITHKKLFLKLKTNLIEVQLNYDDLCDIKNFNSKTLKAYVTRFKELNLSEEQRNERIENCINVIDHNIEILDHDAEHSALKLLGVTCSYELINSIYTGLLSVGLAAGQYLYNQRSSSSE</sequence>
<evidence type="ECO:0000256" key="2">
    <source>
        <dbReference type="SAM" id="Phobius"/>
    </source>
</evidence>
<protein>
    <submittedName>
        <fullName evidence="3">Uncharacterized protein</fullName>
    </submittedName>
</protein>
<feature type="transmembrane region" description="Helical" evidence="2">
    <location>
        <begin position="131"/>
        <end position="151"/>
    </location>
</feature>
<feature type="transmembrane region" description="Helical" evidence="2">
    <location>
        <begin position="523"/>
        <end position="549"/>
    </location>
</feature>
<name>A0AAD1Y6P1_EUPCR</name>
<accession>A0AAD1Y6P1</accession>